<sequence length="184" mass="21025">VDLSKQFEYVVQQLLHWLNDMRKSGCTAKTVVIGTKQDIQISQEQFQEYCLKNKLQFFAVSALTGFNVQESVHKALKIAGILNYEFELPSIDFDFKQAQQIKQIRFKGDVDSLSLLKQCFYDINGRFIQANKQRTQFVELICGEENESKPHVIVTQGRIDKNQAAQAIAVLCIGTSKSERDVSR</sequence>
<dbReference type="InterPro" id="IPR027417">
    <property type="entry name" value="P-loop_NTPase"/>
</dbReference>
<dbReference type="AlphaFoldDB" id="A0A146K3Z8"/>
<reference evidence="1" key="1">
    <citation type="submission" date="2015-07" db="EMBL/GenBank/DDBJ databases">
        <title>Adaptation to a free-living lifestyle via gene acquisitions in the diplomonad Trepomonas sp. PC1.</title>
        <authorList>
            <person name="Xu F."/>
            <person name="Jerlstrom-Hultqvist J."/>
            <person name="Kolisko M."/>
            <person name="Simpson A.G.B."/>
            <person name="Roger A.J."/>
            <person name="Svard S.G."/>
            <person name="Andersson J.O."/>
        </authorList>
    </citation>
    <scope>NUCLEOTIDE SEQUENCE</scope>
    <source>
        <strain evidence="1">PC1</strain>
    </source>
</reference>
<feature type="non-terminal residue" evidence="1">
    <location>
        <position position="184"/>
    </location>
</feature>
<protein>
    <submittedName>
        <fullName evidence="1">Rab-like protein</fullName>
    </submittedName>
</protein>
<dbReference type="InterPro" id="IPR001806">
    <property type="entry name" value="Small_GTPase"/>
</dbReference>
<accession>A0A146K3Z8</accession>
<gene>
    <name evidence="1" type="ORF">TPC1_20087</name>
</gene>
<dbReference type="SUPFAM" id="SSF52540">
    <property type="entry name" value="P-loop containing nucleoside triphosphate hydrolases"/>
    <property type="match status" value="1"/>
</dbReference>
<name>A0A146K3Z8_9EUKA</name>
<evidence type="ECO:0000313" key="1">
    <source>
        <dbReference type="EMBL" id="JAP90614.1"/>
    </source>
</evidence>
<dbReference type="EMBL" id="GDID01005992">
    <property type="protein sequence ID" value="JAP90614.1"/>
    <property type="molecule type" value="Transcribed_RNA"/>
</dbReference>
<feature type="non-terminal residue" evidence="1">
    <location>
        <position position="1"/>
    </location>
</feature>
<dbReference type="Gene3D" id="3.40.50.300">
    <property type="entry name" value="P-loop containing nucleotide triphosphate hydrolases"/>
    <property type="match status" value="1"/>
</dbReference>
<dbReference type="GO" id="GO:0003924">
    <property type="term" value="F:GTPase activity"/>
    <property type="evidence" value="ECO:0007669"/>
    <property type="project" value="InterPro"/>
</dbReference>
<dbReference type="GO" id="GO:0005525">
    <property type="term" value="F:GTP binding"/>
    <property type="evidence" value="ECO:0007669"/>
    <property type="project" value="InterPro"/>
</dbReference>
<dbReference type="Pfam" id="PF00071">
    <property type="entry name" value="Ras"/>
    <property type="match status" value="1"/>
</dbReference>
<organism evidence="1">
    <name type="scientific">Trepomonas sp. PC1</name>
    <dbReference type="NCBI Taxonomy" id="1076344"/>
    <lineage>
        <taxon>Eukaryota</taxon>
        <taxon>Metamonada</taxon>
        <taxon>Diplomonadida</taxon>
        <taxon>Hexamitidae</taxon>
        <taxon>Hexamitinae</taxon>
        <taxon>Trepomonas</taxon>
    </lineage>
</organism>
<proteinExistence type="predicted"/>